<dbReference type="InterPro" id="IPR003663">
    <property type="entry name" value="Sugar/inositol_transpt"/>
</dbReference>
<keyword evidence="4 8" id="KW-0812">Transmembrane</keyword>
<evidence type="ECO:0000313" key="11">
    <source>
        <dbReference type="Proteomes" id="UP000756346"/>
    </source>
</evidence>
<sequence>MADSKPVAASLAVKPAEKLPDVDHVDIVKTGSGDDEVPPVISAFAELTRNQAMWKFKRLYLNGLLVCVAALYAGYANSVVGSIVANQGFINYFGSTRDPATGKLALNPQYVSLWGAIYSIAQILIQVMAPWASDRFGRKLCMWLISLFIVISIIIQVVSTQWYHILIARFIAGFAGGMMGTAVMVYMSEISLPQFRGALLGAFSLGFALGQVFLAVAFKILADYNPMAFRNAFYSEFVFTGLWLLVMLWLPESPAWYASKGREEEGKKALRRLVGVIDSYDIDHEFAVIRYDFEQSQAKRKATQSDWGAIFKNKINLQRAFVSAIPFTLQNIVGVPLMFGYTTYFFQLAGVADPFLGNMVKQLVLVVGIIVSFYTVDIVGRRPLVLYGTLAMAVLTFLVGCLSFVTMTAASGAALVALCCLWAFVYANTLAPIGWLSLVEISSPSVRAKTTSIAVTIQYLTGILFNYTVPLMLSNQYAGWGTKIGFFFAGISGLMLIPIFFFYPETKGRTYAEIDELYQRGIPAWRFNATKTHAQEEIEALRGVGTLAQ</sequence>
<dbReference type="PANTHER" id="PTHR48022:SF68">
    <property type="entry name" value="MAJOR FACILITATOR SUPERFAMILY (MFS) PROFILE DOMAIN-CONTAINING PROTEIN-RELATED"/>
    <property type="match status" value="1"/>
</dbReference>
<dbReference type="PROSITE" id="PS50850">
    <property type="entry name" value="MFS"/>
    <property type="match status" value="1"/>
</dbReference>
<keyword evidence="6 8" id="KW-0472">Membrane</keyword>
<dbReference type="EMBL" id="JAGTJQ010000012">
    <property type="protein sequence ID" value="KAH7016377.1"/>
    <property type="molecule type" value="Genomic_DNA"/>
</dbReference>
<evidence type="ECO:0000259" key="9">
    <source>
        <dbReference type="PROSITE" id="PS50850"/>
    </source>
</evidence>
<dbReference type="InterPro" id="IPR036259">
    <property type="entry name" value="MFS_trans_sf"/>
</dbReference>
<feature type="transmembrane region" description="Helical" evidence="8">
    <location>
        <begin position="451"/>
        <end position="472"/>
    </location>
</feature>
<proteinExistence type="inferred from homology"/>
<dbReference type="PROSITE" id="PS00217">
    <property type="entry name" value="SUGAR_TRANSPORT_2"/>
    <property type="match status" value="1"/>
</dbReference>
<evidence type="ECO:0000256" key="7">
    <source>
        <dbReference type="RuleBase" id="RU003346"/>
    </source>
</evidence>
<evidence type="ECO:0000256" key="5">
    <source>
        <dbReference type="ARBA" id="ARBA00022989"/>
    </source>
</evidence>
<dbReference type="Gene3D" id="1.20.1250.20">
    <property type="entry name" value="MFS general substrate transporter like domains"/>
    <property type="match status" value="1"/>
</dbReference>
<dbReference type="InterPro" id="IPR005829">
    <property type="entry name" value="Sugar_transporter_CS"/>
</dbReference>
<dbReference type="NCBIfam" id="TIGR00879">
    <property type="entry name" value="SP"/>
    <property type="match status" value="1"/>
</dbReference>
<accession>A0A9P8XVF3</accession>
<evidence type="ECO:0000256" key="8">
    <source>
        <dbReference type="SAM" id="Phobius"/>
    </source>
</evidence>
<keyword evidence="5 8" id="KW-1133">Transmembrane helix</keyword>
<feature type="transmembrane region" description="Helical" evidence="8">
    <location>
        <begin position="320"/>
        <end position="339"/>
    </location>
</feature>
<comment type="caution">
    <text evidence="10">The sequence shown here is derived from an EMBL/GenBank/DDBJ whole genome shotgun (WGS) entry which is preliminary data.</text>
</comment>
<feature type="domain" description="Major facilitator superfamily (MFS) profile" evidence="9">
    <location>
        <begin position="62"/>
        <end position="507"/>
    </location>
</feature>
<evidence type="ECO:0000256" key="4">
    <source>
        <dbReference type="ARBA" id="ARBA00022692"/>
    </source>
</evidence>
<feature type="transmembrane region" description="Helical" evidence="8">
    <location>
        <begin position="165"/>
        <end position="186"/>
    </location>
</feature>
<dbReference type="AlphaFoldDB" id="A0A9P8XVF3"/>
<feature type="transmembrane region" description="Helical" evidence="8">
    <location>
        <begin position="413"/>
        <end position="439"/>
    </location>
</feature>
<feature type="transmembrane region" description="Helical" evidence="8">
    <location>
        <begin position="484"/>
        <end position="503"/>
    </location>
</feature>
<keyword evidence="11" id="KW-1185">Reference proteome</keyword>
<comment type="similarity">
    <text evidence="2 7">Belongs to the major facilitator superfamily. Sugar transporter (TC 2.A.1.1) family.</text>
</comment>
<feature type="transmembrane region" description="Helical" evidence="8">
    <location>
        <begin position="232"/>
        <end position="250"/>
    </location>
</feature>
<gene>
    <name evidence="10" type="ORF">B0I36DRAFT_425614</name>
</gene>
<protein>
    <submittedName>
        <fullName evidence="10">General substrate transporter</fullName>
    </submittedName>
</protein>
<evidence type="ECO:0000256" key="6">
    <source>
        <dbReference type="ARBA" id="ARBA00023136"/>
    </source>
</evidence>
<feature type="transmembrane region" description="Helical" evidence="8">
    <location>
        <begin position="140"/>
        <end position="159"/>
    </location>
</feature>
<dbReference type="PROSITE" id="PS00216">
    <property type="entry name" value="SUGAR_TRANSPORT_1"/>
    <property type="match status" value="1"/>
</dbReference>
<dbReference type="Proteomes" id="UP000756346">
    <property type="component" value="Unassembled WGS sequence"/>
</dbReference>
<dbReference type="SUPFAM" id="SSF103473">
    <property type="entry name" value="MFS general substrate transporter"/>
    <property type="match status" value="1"/>
</dbReference>
<organism evidence="10 11">
    <name type="scientific">Microdochium trichocladiopsis</name>
    <dbReference type="NCBI Taxonomy" id="1682393"/>
    <lineage>
        <taxon>Eukaryota</taxon>
        <taxon>Fungi</taxon>
        <taxon>Dikarya</taxon>
        <taxon>Ascomycota</taxon>
        <taxon>Pezizomycotina</taxon>
        <taxon>Sordariomycetes</taxon>
        <taxon>Xylariomycetidae</taxon>
        <taxon>Xylariales</taxon>
        <taxon>Microdochiaceae</taxon>
        <taxon>Microdochium</taxon>
    </lineage>
</organism>
<evidence type="ECO:0000256" key="2">
    <source>
        <dbReference type="ARBA" id="ARBA00010992"/>
    </source>
</evidence>
<dbReference type="PANTHER" id="PTHR48022">
    <property type="entry name" value="PLASTIDIC GLUCOSE TRANSPORTER 4"/>
    <property type="match status" value="1"/>
</dbReference>
<name>A0A9P8XVF3_9PEZI</name>
<dbReference type="InterPro" id="IPR005828">
    <property type="entry name" value="MFS_sugar_transport-like"/>
</dbReference>
<dbReference type="InterPro" id="IPR020846">
    <property type="entry name" value="MFS_dom"/>
</dbReference>
<dbReference type="GO" id="GO:0016020">
    <property type="term" value="C:membrane"/>
    <property type="evidence" value="ECO:0007669"/>
    <property type="project" value="UniProtKB-SubCell"/>
</dbReference>
<comment type="subcellular location">
    <subcellularLocation>
        <location evidence="1">Membrane</location>
        <topology evidence="1">Multi-pass membrane protein</topology>
    </subcellularLocation>
</comment>
<dbReference type="Pfam" id="PF00083">
    <property type="entry name" value="Sugar_tr"/>
    <property type="match status" value="1"/>
</dbReference>
<dbReference type="GeneID" id="70191888"/>
<feature type="transmembrane region" description="Helical" evidence="8">
    <location>
        <begin position="198"/>
        <end position="220"/>
    </location>
</feature>
<dbReference type="InterPro" id="IPR050360">
    <property type="entry name" value="MFS_Sugar_Transporters"/>
</dbReference>
<reference evidence="10" key="1">
    <citation type="journal article" date="2021" name="Nat. Commun.">
        <title>Genetic determinants of endophytism in the Arabidopsis root mycobiome.</title>
        <authorList>
            <person name="Mesny F."/>
            <person name="Miyauchi S."/>
            <person name="Thiergart T."/>
            <person name="Pickel B."/>
            <person name="Atanasova L."/>
            <person name="Karlsson M."/>
            <person name="Huettel B."/>
            <person name="Barry K.W."/>
            <person name="Haridas S."/>
            <person name="Chen C."/>
            <person name="Bauer D."/>
            <person name="Andreopoulos W."/>
            <person name="Pangilinan J."/>
            <person name="LaButti K."/>
            <person name="Riley R."/>
            <person name="Lipzen A."/>
            <person name="Clum A."/>
            <person name="Drula E."/>
            <person name="Henrissat B."/>
            <person name="Kohler A."/>
            <person name="Grigoriev I.V."/>
            <person name="Martin F.M."/>
            <person name="Hacquard S."/>
        </authorList>
    </citation>
    <scope>NUCLEOTIDE SEQUENCE</scope>
    <source>
        <strain evidence="10">MPI-CAGE-CH-0230</strain>
    </source>
</reference>
<feature type="transmembrane region" description="Helical" evidence="8">
    <location>
        <begin position="110"/>
        <end position="128"/>
    </location>
</feature>
<evidence type="ECO:0000256" key="1">
    <source>
        <dbReference type="ARBA" id="ARBA00004141"/>
    </source>
</evidence>
<evidence type="ECO:0000313" key="10">
    <source>
        <dbReference type="EMBL" id="KAH7016377.1"/>
    </source>
</evidence>
<feature type="transmembrane region" description="Helical" evidence="8">
    <location>
        <begin position="59"/>
        <end position="90"/>
    </location>
</feature>
<evidence type="ECO:0000256" key="3">
    <source>
        <dbReference type="ARBA" id="ARBA00022448"/>
    </source>
</evidence>
<dbReference type="GO" id="GO:0005351">
    <property type="term" value="F:carbohydrate:proton symporter activity"/>
    <property type="evidence" value="ECO:0007669"/>
    <property type="project" value="TreeGrafter"/>
</dbReference>
<dbReference type="RefSeq" id="XP_046006001.1">
    <property type="nucleotide sequence ID" value="XM_046162342.1"/>
</dbReference>
<feature type="transmembrane region" description="Helical" evidence="8">
    <location>
        <begin position="359"/>
        <end position="377"/>
    </location>
</feature>
<keyword evidence="3 7" id="KW-0813">Transport</keyword>
<dbReference type="OrthoDB" id="2544694at2759"/>
<feature type="transmembrane region" description="Helical" evidence="8">
    <location>
        <begin position="384"/>
        <end position="407"/>
    </location>
</feature>